<feature type="domain" description="UDP-glucose/GDP-mannose dehydrogenase N-terminal" evidence="4">
    <location>
        <begin position="72"/>
        <end position="183"/>
    </location>
</feature>
<dbReference type="AlphaFoldDB" id="A0A543FU79"/>
<dbReference type="InterPro" id="IPR036291">
    <property type="entry name" value="NAD(P)-bd_dom_sf"/>
</dbReference>
<feature type="domain" description="UDP-glucose/GDP-mannose dehydrogenase dimerisation" evidence="3">
    <location>
        <begin position="200"/>
        <end position="294"/>
    </location>
</feature>
<evidence type="ECO:0000259" key="3">
    <source>
        <dbReference type="Pfam" id="PF00984"/>
    </source>
</evidence>
<dbReference type="Gene3D" id="1.20.5.100">
    <property type="entry name" value="Cytochrome c1, transmembrane anchor, C-terminal"/>
    <property type="match status" value="1"/>
</dbReference>
<dbReference type="PIRSF" id="PIRSF000124">
    <property type="entry name" value="UDPglc_GDPman_dh"/>
    <property type="match status" value="1"/>
</dbReference>
<keyword evidence="6" id="KW-1185">Reference proteome</keyword>
<dbReference type="Proteomes" id="UP000319818">
    <property type="component" value="Unassembled WGS sequence"/>
</dbReference>
<gene>
    <name evidence="5" type="ORF">FB388_4600</name>
</gene>
<dbReference type="InterPro" id="IPR008927">
    <property type="entry name" value="6-PGluconate_DH-like_C_sf"/>
</dbReference>
<dbReference type="SUPFAM" id="SSF48179">
    <property type="entry name" value="6-phosphogluconate dehydrogenase C-terminal domain-like"/>
    <property type="match status" value="1"/>
</dbReference>
<dbReference type="InterPro" id="IPR017476">
    <property type="entry name" value="UDP-Glc/GDP-Man"/>
</dbReference>
<dbReference type="SUPFAM" id="SSF51735">
    <property type="entry name" value="NAD(P)-binding Rossmann-fold domains"/>
    <property type="match status" value="1"/>
</dbReference>
<dbReference type="GO" id="GO:0000271">
    <property type="term" value="P:polysaccharide biosynthetic process"/>
    <property type="evidence" value="ECO:0007669"/>
    <property type="project" value="InterPro"/>
</dbReference>
<evidence type="ECO:0000256" key="2">
    <source>
        <dbReference type="PIRNR" id="PIRNR000124"/>
    </source>
</evidence>
<evidence type="ECO:0000313" key="5">
    <source>
        <dbReference type="EMBL" id="TQM37391.1"/>
    </source>
</evidence>
<comment type="caution">
    <text evidence="5">The sequence shown here is derived from an EMBL/GenBank/DDBJ whole genome shotgun (WGS) entry which is preliminary data.</text>
</comment>
<evidence type="ECO:0000259" key="4">
    <source>
        <dbReference type="Pfam" id="PF03721"/>
    </source>
</evidence>
<dbReference type="Pfam" id="PF00984">
    <property type="entry name" value="UDPG_MGDP_dh"/>
    <property type="match status" value="1"/>
</dbReference>
<evidence type="ECO:0000313" key="6">
    <source>
        <dbReference type="Proteomes" id="UP000319818"/>
    </source>
</evidence>
<proteinExistence type="inferred from homology"/>
<accession>A0A543FU79</accession>
<sequence>MPVLGSPVKRGINVKSRIFIMGSGVVGAATGEGFLKAGHDVTFVDINEVRVRELRDRGWDARTGIDLADEPESLIFLTLPTPNDGHRYDLSAFTAGTAAVGRAIANASAKHIVVVRSTVPPGTTEGLVKDTLEEASGKVANEGFGLASNPEFLRAASAAEDFANPWMTIIASRDPQNVERLRALLSPFGGELRTFTNPAEAEFIKAAHNIYNATKISFWNEMWLVAQKIGLDLDPIAATVARSAEGSINPEYGIRGGAPYGGVCLPKDTQGFLGFAGTVGVDMPLLSAVVEVNDRLAAIVDHEIEKVAHADASELRGQSGAAPVTERESA</sequence>
<dbReference type="GO" id="GO:0016616">
    <property type="term" value="F:oxidoreductase activity, acting on the CH-OH group of donors, NAD or NADP as acceptor"/>
    <property type="evidence" value="ECO:0007669"/>
    <property type="project" value="InterPro"/>
</dbReference>
<dbReference type="Gene3D" id="3.40.50.720">
    <property type="entry name" value="NAD(P)-binding Rossmann-like Domain"/>
    <property type="match status" value="3"/>
</dbReference>
<dbReference type="PANTHER" id="PTHR43750:SF3">
    <property type="entry name" value="UDP-GLUCOSE 6-DEHYDROGENASE TUAD"/>
    <property type="match status" value="1"/>
</dbReference>
<dbReference type="InterPro" id="IPR028359">
    <property type="entry name" value="UDP_ManNAc/GlcNAc_DH"/>
</dbReference>
<organism evidence="5 6">
    <name type="scientific">Pseudonocardia cypriaca</name>
    <dbReference type="NCBI Taxonomy" id="882449"/>
    <lineage>
        <taxon>Bacteria</taxon>
        <taxon>Bacillati</taxon>
        <taxon>Actinomycetota</taxon>
        <taxon>Actinomycetes</taxon>
        <taxon>Pseudonocardiales</taxon>
        <taxon>Pseudonocardiaceae</taxon>
        <taxon>Pseudonocardia</taxon>
    </lineage>
</organism>
<dbReference type="PIRSF" id="PIRSF500136">
    <property type="entry name" value="UDP_ManNAc_DH"/>
    <property type="match status" value="1"/>
</dbReference>
<feature type="domain" description="UDP-glucose/GDP-mannose dehydrogenase N-terminal" evidence="4">
    <location>
        <begin position="17"/>
        <end position="56"/>
    </location>
</feature>
<dbReference type="OrthoDB" id="5193947at2"/>
<protein>
    <submittedName>
        <fullName evidence="5">UDPglucose 6-dehydrogenase</fullName>
    </submittedName>
</protein>
<evidence type="ECO:0000256" key="1">
    <source>
        <dbReference type="ARBA" id="ARBA00006601"/>
    </source>
</evidence>
<name>A0A543FU79_9PSEU</name>
<dbReference type="Pfam" id="PF03721">
    <property type="entry name" value="UDPG_MGDP_dh_N"/>
    <property type="match status" value="2"/>
</dbReference>
<dbReference type="EMBL" id="VFPH01000002">
    <property type="protein sequence ID" value="TQM37391.1"/>
    <property type="molecule type" value="Genomic_DNA"/>
</dbReference>
<dbReference type="GO" id="GO:0051287">
    <property type="term" value="F:NAD binding"/>
    <property type="evidence" value="ECO:0007669"/>
    <property type="project" value="InterPro"/>
</dbReference>
<dbReference type="GO" id="GO:0016628">
    <property type="term" value="F:oxidoreductase activity, acting on the CH-CH group of donors, NAD or NADP as acceptor"/>
    <property type="evidence" value="ECO:0007669"/>
    <property type="project" value="InterPro"/>
</dbReference>
<reference evidence="5 6" key="1">
    <citation type="submission" date="2019-06" db="EMBL/GenBank/DDBJ databases">
        <title>Sequencing the genomes of 1000 actinobacteria strains.</title>
        <authorList>
            <person name="Klenk H.-P."/>
        </authorList>
    </citation>
    <scope>NUCLEOTIDE SEQUENCE [LARGE SCALE GENOMIC DNA]</scope>
    <source>
        <strain evidence="5 6">DSM 45511</strain>
    </source>
</reference>
<dbReference type="InterPro" id="IPR001732">
    <property type="entry name" value="UDP-Glc/GDP-Man_DH_N"/>
</dbReference>
<dbReference type="InterPro" id="IPR014026">
    <property type="entry name" value="UDP-Glc/GDP-Man_DH_dimer"/>
</dbReference>
<dbReference type="PANTHER" id="PTHR43750">
    <property type="entry name" value="UDP-GLUCOSE 6-DEHYDROGENASE TUAD"/>
    <property type="match status" value="1"/>
</dbReference>
<comment type="similarity">
    <text evidence="1 2">Belongs to the UDP-glucose/GDP-mannose dehydrogenase family.</text>
</comment>